<gene>
    <name evidence="1" type="ORF">TOA249_LOCUS22112</name>
</gene>
<evidence type="ECO:0000313" key="2">
    <source>
        <dbReference type="Proteomes" id="UP000663838"/>
    </source>
</evidence>
<accession>A0A821N8M1</accession>
<sequence>MANFAAFDSLAAACIEKGDTAKYIRVHFEFTIDENGVLYDGKYLYTGSTRYAGGSGDKKIKYLEEQKTYLDNAVKKMIPRIPAWYPALQSNVRVKCAVKDYFQFWLGINPEPK</sequence>
<proteinExistence type="predicted"/>
<name>A0A821N8M1_9BILA</name>
<comment type="caution">
    <text evidence="1">The sequence shown here is derived from an EMBL/GenBank/DDBJ whole genome shotgun (WGS) entry which is preliminary data.</text>
</comment>
<reference evidence="1" key="1">
    <citation type="submission" date="2021-02" db="EMBL/GenBank/DDBJ databases">
        <authorList>
            <person name="Nowell W R."/>
        </authorList>
    </citation>
    <scope>NUCLEOTIDE SEQUENCE</scope>
</reference>
<evidence type="ECO:0000313" key="1">
    <source>
        <dbReference type="EMBL" id="CAF4780259.1"/>
    </source>
</evidence>
<organism evidence="1 2">
    <name type="scientific">Rotaria socialis</name>
    <dbReference type="NCBI Taxonomy" id="392032"/>
    <lineage>
        <taxon>Eukaryota</taxon>
        <taxon>Metazoa</taxon>
        <taxon>Spiralia</taxon>
        <taxon>Gnathifera</taxon>
        <taxon>Rotifera</taxon>
        <taxon>Eurotatoria</taxon>
        <taxon>Bdelloidea</taxon>
        <taxon>Philodinida</taxon>
        <taxon>Philodinidae</taxon>
        <taxon>Rotaria</taxon>
    </lineage>
</organism>
<dbReference type="Proteomes" id="UP000663838">
    <property type="component" value="Unassembled WGS sequence"/>
</dbReference>
<protein>
    <submittedName>
        <fullName evidence="1">Uncharacterized protein</fullName>
    </submittedName>
</protein>
<dbReference type="AlphaFoldDB" id="A0A821N8M1"/>
<dbReference type="EMBL" id="CAJOBS010001976">
    <property type="protein sequence ID" value="CAF4780259.1"/>
    <property type="molecule type" value="Genomic_DNA"/>
</dbReference>